<accession>A0ABP0CCX2</accession>
<organism evidence="2 3">
    <name type="scientific">Sporothrix eucalyptigena</name>
    <dbReference type="NCBI Taxonomy" id="1812306"/>
    <lineage>
        <taxon>Eukaryota</taxon>
        <taxon>Fungi</taxon>
        <taxon>Dikarya</taxon>
        <taxon>Ascomycota</taxon>
        <taxon>Pezizomycotina</taxon>
        <taxon>Sordariomycetes</taxon>
        <taxon>Sordariomycetidae</taxon>
        <taxon>Ophiostomatales</taxon>
        <taxon>Ophiostomataceae</taxon>
        <taxon>Sporothrix</taxon>
    </lineage>
</organism>
<protein>
    <recommendedName>
        <fullName evidence="1">FAD dependent oxidoreductase domain-containing protein</fullName>
    </recommendedName>
</protein>
<dbReference type="InterPro" id="IPR006076">
    <property type="entry name" value="FAD-dep_OxRdtase"/>
</dbReference>
<dbReference type="Pfam" id="PF01266">
    <property type="entry name" value="DAO"/>
    <property type="match status" value="1"/>
</dbReference>
<dbReference type="Gene3D" id="3.50.50.60">
    <property type="entry name" value="FAD/NAD(P)-binding domain"/>
    <property type="match status" value="1"/>
</dbReference>
<dbReference type="SUPFAM" id="SSF51905">
    <property type="entry name" value="FAD/NAD(P)-binding domain"/>
    <property type="match status" value="1"/>
</dbReference>
<dbReference type="Gene3D" id="3.30.9.10">
    <property type="entry name" value="D-Amino Acid Oxidase, subunit A, domain 2"/>
    <property type="match status" value="1"/>
</dbReference>
<dbReference type="PANTHER" id="PTHR13847">
    <property type="entry name" value="SARCOSINE DEHYDROGENASE-RELATED"/>
    <property type="match status" value="1"/>
</dbReference>
<evidence type="ECO:0000259" key="1">
    <source>
        <dbReference type="Pfam" id="PF01266"/>
    </source>
</evidence>
<proteinExistence type="predicted"/>
<sequence length="485" mass="53101">MPYDTLIRDPSLPVAKPTTSYWQTPPHEKLLHVQSAQLPAECDIAVIGSGISACSTVRELLVGGYKGTIAVLEARELCSGATGRNGGRIHVHAMKDYDAFRRRFGDDAAKKIVRFQMMHRPAIEAAVKTLRPEHQNRAALRDTESVAAVFSEAKLAQTKTLLANFEAAFPDCAGQWRLISGEEAQKKYKIKNATGAVVHVAGAAWPYRLITDTFQELQEKYPDQLSLDSNTPVLRVSKNPAPGPGYLVSTPRGTVKAKHVVYCTEAHTAHLLPKLTGIIVPRRGQMTVQRPGQNFEHLAGKRSFNFNWDQGHDYLHQNPETGDLIIGGGEHGGVSGSALTYGQRSDDVEILPDKIHLSGLMRVVFGQQDWGEVPAGSHAIKASWSGILGQSLDHVPLVGLLPQEALHDRRVGDPEKGAEWIAVGFGGYGMTNCWLSGVALARQILGQVVPEWFPEQFVASSSRLVRLQDQVETYGGTERHLRALL</sequence>
<keyword evidence="3" id="KW-1185">Reference proteome</keyword>
<gene>
    <name evidence="2" type="ORF">SEUCBS140593_007131</name>
</gene>
<evidence type="ECO:0000313" key="3">
    <source>
        <dbReference type="Proteomes" id="UP001642482"/>
    </source>
</evidence>
<comment type="caution">
    <text evidence="2">The sequence shown here is derived from an EMBL/GenBank/DDBJ whole genome shotgun (WGS) entry which is preliminary data.</text>
</comment>
<evidence type="ECO:0000313" key="2">
    <source>
        <dbReference type="EMBL" id="CAK7229094.1"/>
    </source>
</evidence>
<dbReference type="PANTHER" id="PTHR13847:SF213">
    <property type="entry name" value="DEPENDENT OXIDOREDUCTASE, PUTATIVE-RELATED"/>
    <property type="match status" value="1"/>
</dbReference>
<dbReference type="InterPro" id="IPR036188">
    <property type="entry name" value="FAD/NAD-bd_sf"/>
</dbReference>
<dbReference type="Proteomes" id="UP001642482">
    <property type="component" value="Unassembled WGS sequence"/>
</dbReference>
<feature type="domain" description="FAD dependent oxidoreductase" evidence="1">
    <location>
        <begin position="43"/>
        <end position="442"/>
    </location>
</feature>
<name>A0ABP0CCX2_9PEZI</name>
<dbReference type="EMBL" id="CAWUHD010000084">
    <property type="protein sequence ID" value="CAK7229094.1"/>
    <property type="molecule type" value="Genomic_DNA"/>
</dbReference>
<reference evidence="2 3" key="1">
    <citation type="submission" date="2024-01" db="EMBL/GenBank/DDBJ databases">
        <authorList>
            <person name="Allen C."/>
            <person name="Tagirdzhanova G."/>
        </authorList>
    </citation>
    <scope>NUCLEOTIDE SEQUENCE [LARGE SCALE GENOMIC DNA]</scope>
</reference>